<evidence type="ECO:0000256" key="1">
    <source>
        <dbReference type="ARBA" id="ARBA00004418"/>
    </source>
</evidence>
<evidence type="ECO:0000256" key="3">
    <source>
        <dbReference type="SAM" id="SignalP"/>
    </source>
</evidence>
<dbReference type="PANTHER" id="PTHR35936:SF17">
    <property type="entry name" value="ARGININE-BINDING EXTRACELLULAR PROTEIN ARTP"/>
    <property type="match status" value="1"/>
</dbReference>
<evidence type="ECO:0000256" key="2">
    <source>
        <dbReference type="ARBA" id="ARBA00022729"/>
    </source>
</evidence>
<keyword evidence="2 3" id="KW-0732">Signal</keyword>
<dbReference type="Proteomes" id="UP000318939">
    <property type="component" value="Plasmid unnamed1"/>
</dbReference>
<dbReference type="RefSeq" id="WP_142831954.1">
    <property type="nucleotide sequence ID" value="NZ_CP117268.1"/>
</dbReference>
<evidence type="ECO:0000313" key="6">
    <source>
        <dbReference type="Proteomes" id="UP000318939"/>
    </source>
</evidence>
<keyword evidence="6" id="KW-1185">Reference proteome</keyword>
<organism evidence="5 6">
    <name type="scientific">Rhizobium rhododendri</name>
    <dbReference type="NCBI Taxonomy" id="2506430"/>
    <lineage>
        <taxon>Bacteria</taxon>
        <taxon>Pseudomonadati</taxon>
        <taxon>Pseudomonadota</taxon>
        <taxon>Alphaproteobacteria</taxon>
        <taxon>Hyphomicrobiales</taxon>
        <taxon>Rhizobiaceae</taxon>
        <taxon>Rhizobium/Agrobacterium group</taxon>
        <taxon>Rhizobium</taxon>
    </lineage>
</organism>
<gene>
    <name evidence="5" type="ORF">PR018_22305</name>
</gene>
<sequence>MSLKTMTSYLALAGMIISGAAMAEDAALPKLSVNADLHAKLPDAIRTSGKMISVNNGSFPPYEIVTGTVMTGASADLTEALGKVLGVKIEHETVGGLPALLAGVNSGRYQFAFGPVGDYKDRESSNDFVDWVQEFVVFAAQKGNPKGITSLDTACGQRISVMAGGSAERVIKAQSDKCKTDGKNAVQVQSYTDQPSSILAVRSKRADAFFSSQAPLTYFVSQANGQLELTGIGQKNGFEDIFQGAVVPKGSPLGPIMVDAIKVLMDNGTYAAIMRKWGLENNIIKAPGINLGGQLPK</sequence>
<feature type="domain" description="Solute-binding protein family 3/N-terminal" evidence="4">
    <location>
        <begin position="53"/>
        <end position="281"/>
    </location>
</feature>
<dbReference type="SMART" id="SM00062">
    <property type="entry name" value="PBPb"/>
    <property type="match status" value="1"/>
</dbReference>
<dbReference type="EMBL" id="CP117268">
    <property type="protein sequence ID" value="WFS25023.1"/>
    <property type="molecule type" value="Genomic_DNA"/>
</dbReference>
<name>A0ABY8IPE7_9HYPH</name>
<evidence type="ECO:0000259" key="4">
    <source>
        <dbReference type="SMART" id="SM00062"/>
    </source>
</evidence>
<dbReference type="Gene3D" id="3.40.190.10">
    <property type="entry name" value="Periplasmic binding protein-like II"/>
    <property type="match status" value="2"/>
</dbReference>
<dbReference type="InterPro" id="IPR001638">
    <property type="entry name" value="Solute-binding_3/MltF_N"/>
</dbReference>
<feature type="chain" id="PRO_5047037965" evidence="3">
    <location>
        <begin position="24"/>
        <end position="297"/>
    </location>
</feature>
<geneLocation type="plasmid" evidence="5 6">
    <name>unnamed1</name>
</geneLocation>
<reference evidence="5 6" key="2">
    <citation type="journal article" date="2023" name="MicrobiologyOpen">
        <title>Genomics of the tumorigenes clade of the family Rhizobiaceae and description of Rhizobium rhododendri sp. nov.</title>
        <authorList>
            <person name="Kuzmanovic N."/>
            <person name="diCenzo G.C."/>
            <person name="Bunk B."/>
            <person name="Sproeer C."/>
            <person name="Fruehling A."/>
            <person name="Neumann-Schaal M."/>
            <person name="Overmann J."/>
            <person name="Smalla K."/>
        </authorList>
    </citation>
    <scope>NUCLEOTIDE SEQUENCE [LARGE SCALE GENOMIC DNA]</scope>
    <source>
        <strain evidence="6">rho-6.2</strain>
        <plasmid evidence="5 6">unnamed1</plasmid>
    </source>
</reference>
<dbReference type="PANTHER" id="PTHR35936">
    <property type="entry name" value="MEMBRANE-BOUND LYTIC MUREIN TRANSGLYCOSYLASE F"/>
    <property type="match status" value="1"/>
</dbReference>
<evidence type="ECO:0000313" key="5">
    <source>
        <dbReference type="EMBL" id="WFS25023.1"/>
    </source>
</evidence>
<accession>A0ABY8IPE7</accession>
<dbReference type="Pfam" id="PF00497">
    <property type="entry name" value="SBP_bac_3"/>
    <property type="match status" value="1"/>
</dbReference>
<proteinExistence type="predicted"/>
<dbReference type="CDD" id="cd01004">
    <property type="entry name" value="PBP2_MidA_like"/>
    <property type="match status" value="1"/>
</dbReference>
<feature type="signal peptide" evidence="3">
    <location>
        <begin position="1"/>
        <end position="23"/>
    </location>
</feature>
<protein>
    <submittedName>
        <fullName evidence="5">ABC transporter substrate-binding protein</fullName>
    </submittedName>
</protein>
<dbReference type="SUPFAM" id="SSF53850">
    <property type="entry name" value="Periplasmic binding protein-like II"/>
    <property type="match status" value="1"/>
</dbReference>
<comment type="subcellular location">
    <subcellularLocation>
        <location evidence="1">Periplasm</location>
    </subcellularLocation>
</comment>
<keyword evidence="5" id="KW-0614">Plasmid</keyword>
<reference evidence="5 6" key="1">
    <citation type="journal article" date="2019" name="Phytopathology">
        <title>A Novel Group of Rhizobium tumorigenes-Like Agrobacteria Associated with Crown Gall Disease of Rhododendron and Blueberry.</title>
        <authorList>
            <person name="Kuzmanovic N."/>
            <person name="Behrens P."/>
            <person name="Idczak E."/>
            <person name="Wagner S."/>
            <person name="Gotz M."/>
            <person name="Sproer C."/>
            <person name="Bunk B."/>
            <person name="Overmann J."/>
            <person name="Smalla K."/>
        </authorList>
    </citation>
    <scope>NUCLEOTIDE SEQUENCE [LARGE SCALE GENOMIC DNA]</scope>
    <source>
        <strain evidence="6">rho-6.2</strain>
    </source>
</reference>